<feature type="region of interest" description="Disordered" evidence="1">
    <location>
        <begin position="467"/>
        <end position="521"/>
    </location>
</feature>
<evidence type="ECO:0000313" key="2">
    <source>
        <dbReference type="EMBL" id="KAH6900412.1"/>
    </source>
</evidence>
<organism evidence="2 3">
    <name type="scientific">Thelonectria olida</name>
    <dbReference type="NCBI Taxonomy" id="1576542"/>
    <lineage>
        <taxon>Eukaryota</taxon>
        <taxon>Fungi</taxon>
        <taxon>Dikarya</taxon>
        <taxon>Ascomycota</taxon>
        <taxon>Pezizomycotina</taxon>
        <taxon>Sordariomycetes</taxon>
        <taxon>Hypocreomycetidae</taxon>
        <taxon>Hypocreales</taxon>
        <taxon>Nectriaceae</taxon>
        <taxon>Thelonectria</taxon>
    </lineage>
</organism>
<dbReference type="OrthoDB" id="3251507at2759"/>
<dbReference type="Proteomes" id="UP000777438">
    <property type="component" value="Unassembled WGS sequence"/>
</dbReference>
<sequence>MSDIISIQRPSPSAVKELKPRQLRRFYEPVILRKAIADIAHKHGTIKPPDRPPRPKTAEERFHRYVDKLANMCDWEKGGNTVTAFAILDTEDAFVYVFGCNEVSDAGLRQTAEFVVILLQKISGFRNLKPAEKDAVKKDIFNLLVLFNRPRVEKYLSALRKELMNCIKSCGDKTHNGPPMLEKWLQELHDAIEDITLEGVERSDYLDSCSRCFRQINTFRKATPTKHIDDVADEVRLHDNKSMACWSEMRHYLARLIAYERAVTTFVDTEAEWPELFQEFKIWPVSSGPRGKKPLGTKSEGASSIIGRMSSDDTKTEHYRKLAEGLQMEPYSLDTRIQNKCRSSSFKPRVHGEVLVLDWIIRKFDRPKLFNGYQYIGTSKGTCKLCEYYFQADPSQIKARPSHGNVYTNWAFPEVHERDGKGAIPRRQKIFDSMLGNIRIDAFLILEERSATGKRHDSNTYELVSRLQGTTDAGTGGSDTSEVEELSEQFEANLSFTNTSTAETCSLDSDDDDEGGGAALS</sequence>
<evidence type="ECO:0000313" key="3">
    <source>
        <dbReference type="Proteomes" id="UP000777438"/>
    </source>
</evidence>
<dbReference type="Pfam" id="PF14441">
    <property type="entry name" value="OTT_1508_deam"/>
    <property type="match status" value="1"/>
</dbReference>
<gene>
    <name evidence="2" type="ORF">B0T10DRAFT_600701</name>
</gene>
<comment type="caution">
    <text evidence="2">The sequence shown here is derived from an EMBL/GenBank/DDBJ whole genome shotgun (WGS) entry which is preliminary data.</text>
</comment>
<dbReference type="InterPro" id="IPR027796">
    <property type="entry name" value="OTT_1508_deam-like"/>
</dbReference>
<accession>A0A9P8WGR3</accession>
<feature type="compositionally biased region" description="Polar residues" evidence="1">
    <location>
        <begin position="490"/>
        <end position="504"/>
    </location>
</feature>
<dbReference type="AlphaFoldDB" id="A0A9P8WGR3"/>
<proteinExistence type="predicted"/>
<protein>
    <submittedName>
        <fullName evidence="2">Uncharacterized protein</fullName>
    </submittedName>
</protein>
<keyword evidence="3" id="KW-1185">Reference proteome</keyword>
<dbReference type="PANTHER" id="PTHR42037">
    <property type="match status" value="1"/>
</dbReference>
<evidence type="ECO:0000256" key="1">
    <source>
        <dbReference type="SAM" id="MobiDB-lite"/>
    </source>
</evidence>
<name>A0A9P8WGR3_9HYPO</name>
<reference evidence="2 3" key="1">
    <citation type="journal article" date="2021" name="Nat. Commun.">
        <title>Genetic determinants of endophytism in the Arabidopsis root mycobiome.</title>
        <authorList>
            <person name="Mesny F."/>
            <person name="Miyauchi S."/>
            <person name="Thiergart T."/>
            <person name="Pickel B."/>
            <person name="Atanasova L."/>
            <person name="Karlsson M."/>
            <person name="Huettel B."/>
            <person name="Barry K.W."/>
            <person name="Haridas S."/>
            <person name="Chen C."/>
            <person name="Bauer D."/>
            <person name="Andreopoulos W."/>
            <person name="Pangilinan J."/>
            <person name="LaButti K."/>
            <person name="Riley R."/>
            <person name="Lipzen A."/>
            <person name="Clum A."/>
            <person name="Drula E."/>
            <person name="Henrissat B."/>
            <person name="Kohler A."/>
            <person name="Grigoriev I.V."/>
            <person name="Martin F.M."/>
            <person name="Hacquard S."/>
        </authorList>
    </citation>
    <scope>NUCLEOTIDE SEQUENCE [LARGE SCALE GENOMIC DNA]</scope>
    <source>
        <strain evidence="2 3">MPI-CAGE-CH-0241</strain>
    </source>
</reference>
<dbReference type="PANTHER" id="PTHR42037:SF1">
    <property type="match status" value="1"/>
</dbReference>
<dbReference type="EMBL" id="JAGPYM010000001">
    <property type="protein sequence ID" value="KAH6900412.1"/>
    <property type="molecule type" value="Genomic_DNA"/>
</dbReference>